<dbReference type="RefSeq" id="WP_277530837.1">
    <property type="nucleotide sequence ID" value="NZ_JAPDIA010000003.1"/>
</dbReference>
<accession>A0A9X4QSN3</accession>
<feature type="region of interest" description="Disordered" evidence="1">
    <location>
        <begin position="65"/>
        <end position="89"/>
    </location>
</feature>
<feature type="compositionally biased region" description="Basic and acidic residues" evidence="1">
    <location>
        <begin position="76"/>
        <end position="89"/>
    </location>
</feature>
<gene>
    <name evidence="2" type="ORF">OMP40_09205</name>
</gene>
<dbReference type="EMBL" id="JAPDIA010000003">
    <property type="protein sequence ID" value="MDG0809503.1"/>
    <property type="molecule type" value="Genomic_DNA"/>
</dbReference>
<evidence type="ECO:0000256" key="1">
    <source>
        <dbReference type="SAM" id="MobiDB-lite"/>
    </source>
</evidence>
<organism evidence="2 3">
    <name type="scientific">Cohnella rhizosphaerae</name>
    <dbReference type="NCBI Taxonomy" id="1457232"/>
    <lineage>
        <taxon>Bacteria</taxon>
        <taxon>Bacillati</taxon>
        <taxon>Bacillota</taxon>
        <taxon>Bacilli</taxon>
        <taxon>Bacillales</taxon>
        <taxon>Paenibacillaceae</taxon>
        <taxon>Cohnella</taxon>
    </lineage>
</organism>
<sequence>MNIRSYTSASETGWNERRSDELLQDILQALRQVVPLPLDVTDPRSEEAQGQEKWGVLIGVTGGRVRTRRHPGRGRGVREARRNDVRDAA</sequence>
<name>A0A9X4QSN3_9BACL</name>
<proteinExistence type="predicted"/>
<protein>
    <submittedName>
        <fullName evidence="2">Uncharacterized protein</fullName>
    </submittedName>
</protein>
<evidence type="ECO:0000313" key="2">
    <source>
        <dbReference type="EMBL" id="MDG0809503.1"/>
    </source>
</evidence>
<dbReference type="Proteomes" id="UP001153404">
    <property type="component" value="Unassembled WGS sequence"/>
</dbReference>
<feature type="compositionally biased region" description="Basic residues" evidence="1">
    <location>
        <begin position="65"/>
        <end position="75"/>
    </location>
</feature>
<dbReference type="AlphaFoldDB" id="A0A9X4QSN3"/>
<reference evidence="2" key="1">
    <citation type="submission" date="2022-10" db="EMBL/GenBank/DDBJ databases">
        <title>Comparative genomic analysis of Cohnella hashimotonis sp. nov., isolated from the International Space Station.</title>
        <authorList>
            <person name="Simpson A."/>
            <person name="Venkateswaran K."/>
        </authorList>
    </citation>
    <scope>NUCLEOTIDE SEQUENCE</scope>
    <source>
        <strain evidence="2">DSM 28161</strain>
    </source>
</reference>
<evidence type="ECO:0000313" key="3">
    <source>
        <dbReference type="Proteomes" id="UP001153404"/>
    </source>
</evidence>
<comment type="caution">
    <text evidence="2">The sequence shown here is derived from an EMBL/GenBank/DDBJ whole genome shotgun (WGS) entry which is preliminary data.</text>
</comment>
<keyword evidence="3" id="KW-1185">Reference proteome</keyword>